<evidence type="ECO:0000256" key="5">
    <source>
        <dbReference type="SAM" id="Phobius"/>
    </source>
</evidence>
<dbReference type="RefSeq" id="WP_398279254.1">
    <property type="nucleotide sequence ID" value="NZ_JBITLV010000003.1"/>
</dbReference>
<feature type="transmembrane region" description="Helical" evidence="5">
    <location>
        <begin position="54"/>
        <end position="72"/>
    </location>
</feature>
<name>A0ABW8APD5_9ACTN</name>
<feature type="transmembrane region" description="Helical" evidence="5">
    <location>
        <begin position="344"/>
        <end position="364"/>
    </location>
</feature>
<evidence type="ECO:0000313" key="7">
    <source>
        <dbReference type="EMBL" id="MFI7587481.1"/>
    </source>
</evidence>
<dbReference type="InterPro" id="IPR011701">
    <property type="entry name" value="MFS"/>
</dbReference>
<dbReference type="SUPFAM" id="SSF103473">
    <property type="entry name" value="MFS general substrate transporter"/>
    <property type="match status" value="1"/>
</dbReference>
<sequence>MTSAPAPAVTSAKPGAGLTAVLALSCGLTVANLYYAQPLLDAIARRFDVAEGTAAFVVTATQVGYVLGLLFVLPLGDLVETRRLVSRTLVLTALSAAVCAAAPSYGVFLIGSLILGITSVVAQVLIPYAAHLADDASRGRMIGMVMTGLLTGILLARSFSSVVAGAFGWRSIFAVSAVLMLGLAVALPRILVPREPEHRMSYARLLGSVVALVPELPALRRRALSQALMFGAFSAFWSAVAFELINDHGLDQFQIGLFALAGAGGAVAAPVAGRLGDRGHSTIGGGLLILLGIAAMAAAGLGRDRLWVLVLAGFAVDFAVQGHQVLSQREIYGLRADARSRINTVFMSSVFTGGAIASAGTGLLHDSGGWTAATWLGGGFAAAAFVIWGLAALRARSREVR</sequence>
<evidence type="ECO:0000313" key="8">
    <source>
        <dbReference type="Proteomes" id="UP001612915"/>
    </source>
</evidence>
<proteinExistence type="predicted"/>
<dbReference type="PANTHER" id="PTHR42910:SF1">
    <property type="entry name" value="MAJOR FACILITATOR SUPERFAMILY (MFS) PROFILE DOMAIN-CONTAINING PROTEIN"/>
    <property type="match status" value="1"/>
</dbReference>
<reference evidence="7 8" key="1">
    <citation type="submission" date="2024-10" db="EMBL/GenBank/DDBJ databases">
        <title>The Natural Products Discovery Center: Release of the First 8490 Sequenced Strains for Exploring Actinobacteria Biosynthetic Diversity.</title>
        <authorList>
            <person name="Kalkreuter E."/>
            <person name="Kautsar S.A."/>
            <person name="Yang D."/>
            <person name="Bader C.D."/>
            <person name="Teijaro C.N."/>
            <person name="Fluegel L."/>
            <person name="Davis C.M."/>
            <person name="Simpson J.R."/>
            <person name="Lauterbach L."/>
            <person name="Steele A.D."/>
            <person name="Gui C."/>
            <person name="Meng S."/>
            <person name="Li G."/>
            <person name="Viehrig K."/>
            <person name="Ye F."/>
            <person name="Su P."/>
            <person name="Kiefer A.F."/>
            <person name="Nichols A."/>
            <person name="Cepeda A.J."/>
            <person name="Yan W."/>
            <person name="Fan B."/>
            <person name="Jiang Y."/>
            <person name="Adhikari A."/>
            <person name="Zheng C.-J."/>
            <person name="Schuster L."/>
            <person name="Cowan T.M."/>
            <person name="Smanski M.J."/>
            <person name="Chevrette M.G."/>
            <person name="De Carvalho L.P.S."/>
            <person name="Shen B."/>
        </authorList>
    </citation>
    <scope>NUCLEOTIDE SEQUENCE [LARGE SCALE GENOMIC DNA]</scope>
    <source>
        <strain evidence="7 8">NPDC049639</strain>
    </source>
</reference>
<comment type="caution">
    <text evidence="7">The sequence shown here is derived from an EMBL/GenBank/DDBJ whole genome shotgun (WGS) entry which is preliminary data.</text>
</comment>
<feature type="transmembrane region" description="Helical" evidence="5">
    <location>
        <begin position="142"/>
        <end position="160"/>
    </location>
</feature>
<dbReference type="Proteomes" id="UP001612915">
    <property type="component" value="Unassembled WGS sequence"/>
</dbReference>
<feature type="domain" description="Major facilitator superfamily (MFS) profile" evidence="6">
    <location>
        <begin position="18"/>
        <end position="396"/>
    </location>
</feature>
<feature type="transmembrane region" description="Helical" evidence="5">
    <location>
        <begin position="306"/>
        <end position="323"/>
    </location>
</feature>
<keyword evidence="3 5" id="KW-1133">Transmembrane helix</keyword>
<feature type="transmembrane region" description="Helical" evidence="5">
    <location>
        <begin position="109"/>
        <end position="130"/>
    </location>
</feature>
<dbReference type="PROSITE" id="PS50850">
    <property type="entry name" value="MFS"/>
    <property type="match status" value="1"/>
</dbReference>
<dbReference type="Gene3D" id="1.20.1250.20">
    <property type="entry name" value="MFS general substrate transporter like domains"/>
    <property type="match status" value="2"/>
</dbReference>
<evidence type="ECO:0000256" key="1">
    <source>
        <dbReference type="ARBA" id="ARBA00004651"/>
    </source>
</evidence>
<feature type="transmembrane region" description="Helical" evidence="5">
    <location>
        <begin position="227"/>
        <end position="246"/>
    </location>
</feature>
<evidence type="ECO:0000256" key="3">
    <source>
        <dbReference type="ARBA" id="ARBA00022989"/>
    </source>
</evidence>
<feature type="transmembrane region" description="Helical" evidence="5">
    <location>
        <begin position="283"/>
        <end position="300"/>
    </location>
</feature>
<feature type="transmembrane region" description="Helical" evidence="5">
    <location>
        <begin position="370"/>
        <end position="393"/>
    </location>
</feature>
<keyword evidence="8" id="KW-1185">Reference proteome</keyword>
<dbReference type="EMBL" id="JBITLV010000003">
    <property type="protein sequence ID" value="MFI7587481.1"/>
    <property type="molecule type" value="Genomic_DNA"/>
</dbReference>
<accession>A0ABW8APD5</accession>
<dbReference type="PANTHER" id="PTHR42910">
    <property type="entry name" value="TRANSPORTER SCO4007-RELATED"/>
    <property type="match status" value="1"/>
</dbReference>
<organism evidence="7 8">
    <name type="scientific">Spongisporangium articulatum</name>
    <dbReference type="NCBI Taxonomy" id="3362603"/>
    <lineage>
        <taxon>Bacteria</taxon>
        <taxon>Bacillati</taxon>
        <taxon>Actinomycetota</taxon>
        <taxon>Actinomycetes</taxon>
        <taxon>Kineosporiales</taxon>
        <taxon>Kineosporiaceae</taxon>
        <taxon>Spongisporangium</taxon>
    </lineage>
</organism>
<comment type="subcellular location">
    <subcellularLocation>
        <location evidence="1">Cell membrane</location>
        <topology evidence="1">Multi-pass membrane protein</topology>
    </subcellularLocation>
</comment>
<evidence type="ECO:0000256" key="2">
    <source>
        <dbReference type="ARBA" id="ARBA00022692"/>
    </source>
</evidence>
<protein>
    <submittedName>
        <fullName evidence="7">MFS transporter</fullName>
    </submittedName>
</protein>
<evidence type="ECO:0000256" key="4">
    <source>
        <dbReference type="ARBA" id="ARBA00023136"/>
    </source>
</evidence>
<dbReference type="CDD" id="cd17324">
    <property type="entry name" value="MFS_NepI_like"/>
    <property type="match status" value="1"/>
</dbReference>
<feature type="transmembrane region" description="Helical" evidence="5">
    <location>
        <begin position="172"/>
        <end position="192"/>
    </location>
</feature>
<feature type="transmembrane region" description="Helical" evidence="5">
    <location>
        <begin position="12"/>
        <end position="34"/>
    </location>
</feature>
<feature type="transmembrane region" description="Helical" evidence="5">
    <location>
        <begin position="252"/>
        <end position="271"/>
    </location>
</feature>
<dbReference type="InterPro" id="IPR036259">
    <property type="entry name" value="MFS_trans_sf"/>
</dbReference>
<keyword evidence="4 5" id="KW-0472">Membrane</keyword>
<evidence type="ECO:0000259" key="6">
    <source>
        <dbReference type="PROSITE" id="PS50850"/>
    </source>
</evidence>
<dbReference type="InterPro" id="IPR020846">
    <property type="entry name" value="MFS_dom"/>
</dbReference>
<keyword evidence="2 5" id="KW-0812">Transmembrane</keyword>
<gene>
    <name evidence="7" type="ORF">ACIB24_10455</name>
</gene>
<dbReference type="Pfam" id="PF07690">
    <property type="entry name" value="MFS_1"/>
    <property type="match status" value="2"/>
</dbReference>